<organism evidence="2 3">
    <name type="scientific">Candidatus Magasanikbacteria bacterium CG_4_10_14_0_2_um_filter_33_14</name>
    <dbReference type="NCBI Taxonomy" id="1974636"/>
    <lineage>
        <taxon>Bacteria</taxon>
        <taxon>Candidatus Magasanikiibacteriota</taxon>
    </lineage>
</organism>
<evidence type="ECO:0000313" key="2">
    <source>
        <dbReference type="EMBL" id="PIZ96292.1"/>
    </source>
</evidence>
<feature type="transmembrane region" description="Helical" evidence="1">
    <location>
        <begin position="30"/>
        <end position="49"/>
    </location>
</feature>
<accession>A0A2M7VB88</accession>
<dbReference type="EMBL" id="PFPL01000030">
    <property type="protein sequence ID" value="PIZ96292.1"/>
    <property type="molecule type" value="Genomic_DNA"/>
</dbReference>
<evidence type="ECO:0000313" key="3">
    <source>
        <dbReference type="Proteomes" id="UP000231453"/>
    </source>
</evidence>
<feature type="transmembrane region" description="Helical" evidence="1">
    <location>
        <begin position="56"/>
        <end position="73"/>
    </location>
</feature>
<dbReference type="InterPro" id="IPR021257">
    <property type="entry name" value="DUF2809"/>
</dbReference>
<evidence type="ECO:0000256" key="1">
    <source>
        <dbReference type="SAM" id="Phobius"/>
    </source>
</evidence>
<dbReference type="AlphaFoldDB" id="A0A2M7VB88"/>
<dbReference type="Proteomes" id="UP000231453">
    <property type="component" value="Unassembled WGS sequence"/>
</dbReference>
<keyword evidence="1" id="KW-0812">Transmembrane</keyword>
<reference evidence="3" key="1">
    <citation type="submission" date="2017-09" db="EMBL/GenBank/DDBJ databases">
        <title>Depth-based differentiation of microbial function through sediment-hosted aquifers and enrichment of novel symbionts in the deep terrestrial subsurface.</title>
        <authorList>
            <person name="Probst A.J."/>
            <person name="Ladd B."/>
            <person name="Jarett J.K."/>
            <person name="Geller-Mcgrath D.E."/>
            <person name="Sieber C.M.K."/>
            <person name="Emerson J.B."/>
            <person name="Anantharaman K."/>
            <person name="Thomas B.C."/>
            <person name="Malmstrom R."/>
            <person name="Stieglmeier M."/>
            <person name="Klingl A."/>
            <person name="Woyke T."/>
            <person name="Ryan C.M."/>
            <person name="Banfield J.F."/>
        </authorList>
    </citation>
    <scope>NUCLEOTIDE SEQUENCE [LARGE SCALE GENOMIC DNA]</scope>
</reference>
<name>A0A2M7VB88_9BACT</name>
<sequence>MSKKTNYIISSIISLLLGVLSFGNNPFIRGFLGDIIVIIFIYSVIKIFFNIKPIKLSLSVLLFAYIIEFLQYFHFIELLGLQKNIIAQIILGSTFDVYDLLAYTIGFLFVYIWEIKLFKK</sequence>
<feature type="transmembrane region" description="Helical" evidence="1">
    <location>
        <begin position="7"/>
        <end position="24"/>
    </location>
</feature>
<feature type="transmembrane region" description="Helical" evidence="1">
    <location>
        <begin position="85"/>
        <end position="113"/>
    </location>
</feature>
<protein>
    <submittedName>
        <fullName evidence="2">DUF2809 domain-containing protein</fullName>
    </submittedName>
</protein>
<comment type="caution">
    <text evidence="2">The sequence shown here is derived from an EMBL/GenBank/DDBJ whole genome shotgun (WGS) entry which is preliminary data.</text>
</comment>
<gene>
    <name evidence="2" type="ORF">COX80_01790</name>
</gene>
<keyword evidence="1" id="KW-1133">Transmembrane helix</keyword>
<dbReference type="Pfam" id="PF10990">
    <property type="entry name" value="DUF2809"/>
    <property type="match status" value="1"/>
</dbReference>
<keyword evidence="1" id="KW-0472">Membrane</keyword>
<proteinExistence type="predicted"/>